<protein>
    <recommendedName>
        <fullName evidence="2">DUF305 domain-containing protein</fullName>
    </recommendedName>
</protein>
<dbReference type="PROSITE" id="PS51257">
    <property type="entry name" value="PROKAR_LIPOPROTEIN"/>
    <property type="match status" value="1"/>
</dbReference>
<keyword evidence="1" id="KW-0732">Signal</keyword>
<organism evidence="3 4">
    <name type="scientific">Cellulomonas flavigena (strain ATCC 482 / DSM 20109 / BCRC 11376 / JCM 18109 / NBRC 3775 / NCIMB 8073 / NRS 134)</name>
    <dbReference type="NCBI Taxonomy" id="446466"/>
    <lineage>
        <taxon>Bacteria</taxon>
        <taxon>Bacillati</taxon>
        <taxon>Actinomycetota</taxon>
        <taxon>Actinomycetes</taxon>
        <taxon>Micrococcales</taxon>
        <taxon>Cellulomonadaceae</taxon>
        <taxon>Cellulomonas</taxon>
    </lineage>
</organism>
<dbReference type="PANTHER" id="PTHR36933:SF1">
    <property type="entry name" value="SLL0788 PROTEIN"/>
    <property type="match status" value="1"/>
</dbReference>
<sequence>MHRTCRSLAATAAALALGVALTACAGQGGTPAAGTASASAAATVADHDDTDTQFAQMMIVHHEGAIAMAALAVERATDPRVRSLAERIEAAQAPEIERMTGWLDAWGEAAVMDHGQMGHGSMPAAGMEMEGMDHGQAMGVLDALQGAEFDERFLELMIAHHEGAVLMTEAELEDGRNPDARELARAIVDDQTREIEEMRGLLASD</sequence>
<dbReference type="Proteomes" id="UP000000849">
    <property type="component" value="Chromosome"/>
</dbReference>
<keyword evidence="4" id="KW-1185">Reference proteome</keyword>
<evidence type="ECO:0000313" key="3">
    <source>
        <dbReference type="EMBL" id="ADG76410.1"/>
    </source>
</evidence>
<dbReference type="eggNOG" id="COG3544">
    <property type="taxonomic scope" value="Bacteria"/>
</dbReference>
<dbReference type="STRING" id="446466.Cfla_3538"/>
<dbReference type="InterPro" id="IPR012347">
    <property type="entry name" value="Ferritin-like"/>
</dbReference>
<accession>D5UDF4</accession>
<dbReference type="Gene3D" id="1.20.1260.10">
    <property type="match status" value="1"/>
</dbReference>
<evidence type="ECO:0000256" key="1">
    <source>
        <dbReference type="SAM" id="SignalP"/>
    </source>
</evidence>
<proteinExistence type="predicted"/>
<evidence type="ECO:0000259" key="2">
    <source>
        <dbReference type="Pfam" id="PF03713"/>
    </source>
</evidence>
<dbReference type="InterPro" id="IPR005183">
    <property type="entry name" value="DUF305_CopM-like"/>
</dbReference>
<feature type="signal peptide" evidence="1">
    <location>
        <begin position="1"/>
        <end position="25"/>
    </location>
</feature>
<gene>
    <name evidence="3" type="ordered locus">Cfla_3538</name>
</gene>
<evidence type="ECO:0000313" key="4">
    <source>
        <dbReference type="Proteomes" id="UP000000849"/>
    </source>
</evidence>
<feature type="domain" description="DUF305" evidence="2">
    <location>
        <begin position="51"/>
        <end position="202"/>
    </location>
</feature>
<dbReference type="HOGENOM" id="CLU_074343_1_1_11"/>
<dbReference type="EMBL" id="CP001964">
    <property type="protein sequence ID" value="ADG76410.1"/>
    <property type="molecule type" value="Genomic_DNA"/>
</dbReference>
<dbReference type="PANTHER" id="PTHR36933">
    <property type="entry name" value="SLL0788 PROTEIN"/>
    <property type="match status" value="1"/>
</dbReference>
<dbReference type="KEGG" id="cfl:Cfla_3538"/>
<reference evidence="3 4" key="1">
    <citation type="journal article" date="2010" name="Stand. Genomic Sci.">
        <title>Complete genome sequence of Cellulomonas flavigena type strain (134).</title>
        <authorList>
            <person name="Abt B."/>
            <person name="Foster B."/>
            <person name="Lapidus A."/>
            <person name="Clum A."/>
            <person name="Sun H."/>
            <person name="Pukall R."/>
            <person name="Lucas S."/>
            <person name="Glavina Del Rio T."/>
            <person name="Nolan M."/>
            <person name="Tice H."/>
            <person name="Cheng J.F."/>
            <person name="Pitluck S."/>
            <person name="Liolios K."/>
            <person name="Ivanova N."/>
            <person name="Mavromatis K."/>
            <person name="Ovchinnikova G."/>
            <person name="Pati A."/>
            <person name="Goodwin L."/>
            <person name="Chen A."/>
            <person name="Palaniappan K."/>
            <person name="Land M."/>
            <person name="Hauser L."/>
            <person name="Chang Y.J."/>
            <person name="Jeffries C.D."/>
            <person name="Rohde M."/>
            <person name="Goker M."/>
            <person name="Woyke T."/>
            <person name="Bristow J."/>
            <person name="Eisen J.A."/>
            <person name="Markowitz V."/>
            <person name="Hugenholtz P."/>
            <person name="Kyrpides N.C."/>
            <person name="Klenk H.P."/>
        </authorList>
    </citation>
    <scope>NUCLEOTIDE SEQUENCE [LARGE SCALE GENOMIC DNA]</scope>
    <source>
        <strain evidence="4">ATCC 482 / DSM 20109 / BCRC 11376 / JCM 18109 / NBRC 3775 / NCIMB 8073 / NRS 134</strain>
    </source>
</reference>
<feature type="chain" id="PRO_5003077690" description="DUF305 domain-containing protein" evidence="1">
    <location>
        <begin position="26"/>
        <end position="205"/>
    </location>
</feature>
<dbReference type="AlphaFoldDB" id="D5UDF4"/>
<dbReference type="Pfam" id="PF03713">
    <property type="entry name" value="DUF305"/>
    <property type="match status" value="1"/>
</dbReference>
<dbReference type="RefSeq" id="WP_013118738.1">
    <property type="nucleotide sequence ID" value="NC_014151.1"/>
</dbReference>
<name>D5UDF4_CELFN</name>
<dbReference type="OrthoDB" id="26872at2"/>